<dbReference type="Pfam" id="PF07608">
    <property type="entry name" value="DUF1571"/>
    <property type="match status" value="1"/>
</dbReference>
<dbReference type="OrthoDB" id="5456309at2"/>
<evidence type="ECO:0000313" key="2">
    <source>
        <dbReference type="EMBL" id="TWU03125.1"/>
    </source>
</evidence>
<name>A0A5C6ASZ9_9BACT</name>
<comment type="caution">
    <text evidence="2">The sequence shown here is derived from an EMBL/GenBank/DDBJ whole genome shotgun (WGS) entry which is preliminary data.</text>
</comment>
<feature type="compositionally biased region" description="Basic and acidic residues" evidence="1">
    <location>
        <begin position="51"/>
        <end position="68"/>
    </location>
</feature>
<dbReference type="Proteomes" id="UP000316213">
    <property type="component" value="Unassembled WGS sequence"/>
</dbReference>
<dbReference type="EMBL" id="SJPM01000001">
    <property type="protein sequence ID" value="TWU03125.1"/>
    <property type="molecule type" value="Genomic_DNA"/>
</dbReference>
<accession>A0A5C6ASZ9</accession>
<dbReference type="AlphaFoldDB" id="A0A5C6ASZ9"/>
<feature type="region of interest" description="Disordered" evidence="1">
    <location>
        <begin position="40"/>
        <end position="84"/>
    </location>
</feature>
<dbReference type="InterPro" id="IPR011465">
    <property type="entry name" value="DUF1571"/>
</dbReference>
<dbReference type="RefSeq" id="WP_146575708.1">
    <property type="nucleotide sequence ID" value="NZ_SJPM01000001.1"/>
</dbReference>
<keyword evidence="3" id="KW-1185">Reference proteome</keyword>
<feature type="region of interest" description="Disordered" evidence="1">
    <location>
        <begin position="345"/>
        <end position="368"/>
    </location>
</feature>
<protein>
    <submittedName>
        <fullName evidence="2">Uncharacterized protein</fullName>
    </submittedName>
</protein>
<evidence type="ECO:0000313" key="3">
    <source>
        <dbReference type="Proteomes" id="UP000316213"/>
    </source>
</evidence>
<organism evidence="2 3">
    <name type="scientific">Neorhodopirellula pilleata</name>
    <dbReference type="NCBI Taxonomy" id="2714738"/>
    <lineage>
        <taxon>Bacteria</taxon>
        <taxon>Pseudomonadati</taxon>
        <taxon>Planctomycetota</taxon>
        <taxon>Planctomycetia</taxon>
        <taxon>Pirellulales</taxon>
        <taxon>Pirellulaceae</taxon>
        <taxon>Neorhodopirellula</taxon>
    </lineage>
</organism>
<gene>
    <name evidence="2" type="ORF">Pla100_00430</name>
</gene>
<sequence length="368" mass="41434">MSFRRLSPPQPQLAVPMRLLGQVFICLVCLLATIHLSADDVKSGTNNPRPKTSESKTSDNKPNVERTPAKALGSEKSTDVAESLDAVDPEETQAMNAKPIDMIGPGARPPESLEPLIELARRAKEKFETTIDAYTCLIVKQETIDGKLDSAQYLRLKVRDRRVQNGQLIQPLSIYAKFLKPEKVAGREVLYVENQLDGDLLVRRGGSRLPNLTLKLDPDGRLARKDTNYSITQTGIRPMLQQILDRMETQPADCPIQIRLFADAKVDGRSCQHIEIRQLKQTPQSDFQIAKVYIDDEWQLPVYFASYAWPGAEGGEPVLQEQYVITKINLEAELTDLDFDRANPAYRFRTEDEEDEDEAKDDAAPLEK</sequence>
<feature type="compositionally biased region" description="Acidic residues" evidence="1">
    <location>
        <begin position="351"/>
        <end position="360"/>
    </location>
</feature>
<reference evidence="2 3" key="1">
    <citation type="submission" date="2019-02" db="EMBL/GenBank/DDBJ databases">
        <title>Deep-cultivation of Planctomycetes and their phenomic and genomic characterization uncovers novel biology.</title>
        <authorList>
            <person name="Wiegand S."/>
            <person name="Jogler M."/>
            <person name="Boedeker C."/>
            <person name="Pinto D."/>
            <person name="Vollmers J."/>
            <person name="Rivas-Marin E."/>
            <person name="Kohn T."/>
            <person name="Peeters S.H."/>
            <person name="Heuer A."/>
            <person name="Rast P."/>
            <person name="Oberbeckmann S."/>
            <person name="Bunk B."/>
            <person name="Jeske O."/>
            <person name="Meyerdierks A."/>
            <person name="Storesund J.E."/>
            <person name="Kallscheuer N."/>
            <person name="Luecker S."/>
            <person name="Lage O.M."/>
            <person name="Pohl T."/>
            <person name="Merkel B.J."/>
            <person name="Hornburger P."/>
            <person name="Mueller R.-W."/>
            <person name="Bruemmer F."/>
            <person name="Labrenz M."/>
            <person name="Spormann A.M."/>
            <person name="Op Den Camp H."/>
            <person name="Overmann J."/>
            <person name="Amann R."/>
            <person name="Jetten M.S.M."/>
            <person name="Mascher T."/>
            <person name="Medema M.H."/>
            <person name="Devos D.P."/>
            <person name="Kaster A.-K."/>
            <person name="Ovreas L."/>
            <person name="Rohde M."/>
            <person name="Galperin M.Y."/>
            <person name="Jogler C."/>
        </authorList>
    </citation>
    <scope>NUCLEOTIDE SEQUENCE [LARGE SCALE GENOMIC DNA]</scope>
    <source>
        <strain evidence="2 3">Pla100</strain>
    </source>
</reference>
<evidence type="ECO:0000256" key="1">
    <source>
        <dbReference type="SAM" id="MobiDB-lite"/>
    </source>
</evidence>
<proteinExistence type="predicted"/>